<proteinExistence type="predicted"/>
<dbReference type="OMA" id="QIVINQM"/>
<dbReference type="AlphaFoldDB" id="A0A6P6XXS1"/>
<dbReference type="PANTHER" id="PTHR31296:SF1">
    <property type="entry name" value="MITOCHONDRIAL PROTEIN C2ORF69"/>
    <property type="match status" value="1"/>
</dbReference>
<keyword evidence="1" id="KW-1185">Reference proteome</keyword>
<dbReference type="Proteomes" id="UP000515146">
    <property type="component" value="Unplaced"/>
</dbReference>
<dbReference type="OrthoDB" id="419333at2759"/>
<evidence type="ECO:0000313" key="1">
    <source>
        <dbReference type="Proteomes" id="UP000515146"/>
    </source>
</evidence>
<dbReference type="FunCoup" id="A0A6P6XXS1">
    <property type="interactions" value="1091"/>
</dbReference>
<dbReference type="RefSeq" id="XP_027196729.1">
    <property type="nucleotide sequence ID" value="XM_027340928.1"/>
</dbReference>
<name>A0A6P6XXS1_DERPT</name>
<dbReference type="InterPro" id="IPR018881">
    <property type="entry name" value="C2orf69_mit"/>
</dbReference>
<dbReference type="PANTHER" id="PTHR31296">
    <property type="entry name" value="UPF0565 PROTEIN C2ORF69"/>
    <property type="match status" value="1"/>
</dbReference>
<dbReference type="GO" id="GO:0005739">
    <property type="term" value="C:mitochondrion"/>
    <property type="evidence" value="ECO:0007669"/>
    <property type="project" value="TreeGrafter"/>
</dbReference>
<evidence type="ECO:0000313" key="2">
    <source>
        <dbReference type="RefSeq" id="XP_027196729.1"/>
    </source>
</evidence>
<sequence>MSSLKYLMNVEGKSGRFNNLIYVPGRRKINQFIWQIVCYFGGDIQNFHDKMIKQNNDQEFLQYSLENVATKLSQRFNDEHDILVVQPSQTINSFSLYKNFVNSTKPYGTPSFDDNDRCCFDHFLQLLMNVASEQIKLNVDTIEVCLIGFSKGQIVINQMARSIHSISTEQSIKLKFNNLYLLDGGHNGVKDFWITQPELIDSFIRHGCRNFHLGVTDFQLNKPQNIRQEFETFYQILCSKPGVNVKKTYLAQNNFPDLSPINLHFKLLDYLFQNLL</sequence>
<accession>A0A6P6XXS1</accession>
<reference evidence="2" key="1">
    <citation type="submission" date="2025-08" db="UniProtKB">
        <authorList>
            <consortium name="RefSeq"/>
        </authorList>
    </citation>
    <scope>IDENTIFICATION</scope>
    <source>
        <strain evidence="2">Airmid</strain>
    </source>
</reference>
<dbReference type="InParanoid" id="A0A6P6XXS1"/>
<dbReference type="Pfam" id="PF10561">
    <property type="entry name" value="C2orf69"/>
    <property type="match status" value="2"/>
</dbReference>
<gene>
    <name evidence="2" type="primary">LOC113791189</name>
</gene>
<organism evidence="1 2">
    <name type="scientific">Dermatophagoides pteronyssinus</name>
    <name type="common">European house dust mite</name>
    <dbReference type="NCBI Taxonomy" id="6956"/>
    <lineage>
        <taxon>Eukaryota</taxon>
        <taxon>Metazoa</taxon>
        <taxon>Ecdysozoa</taxon>
        <taxon>Arthropoda</taxon>
        <taxon>Chelicerata</taxon>
        <taxon>Arachnida</taxon>
        <taxon>Acari</taxon>
        <taxon>Acariformes</taxon>
        <taxon>Sarcoptiformes</taxon>
        <taxon>Astigmata</taxon>
        <taxon>Psoroptidia</taxon>
        <taxon>Analgoidea</taxon>
        <taxon>Pyroglyphidae</taxon>
        <taxon>Dermatophagoidinae</taxon>
        <taxon>Dermatophagoides</taxon>
    </lineage>
</organism>
<dbReference type="KEGG" id="dpte:113791189"/>
<protein>
    <submittedName>
        <fullName evidence="2">UPF0565 protein C2orf69 homolog</fullName>
    </submittedName>
</protein>